<name>A0ABR7ZYK8_9CYAN</name>
<dbReference type="InterPro" id="IPR052892">
    <property type="entry name" value="NA-targeting_endonuclease"/>
</dbReference>
<dbReference type="PANTHER" id="PTHR33877">
    <property type="entry name" value="SLL1193 PROTEIN"/>
    <property type="match status" value="1"/>
</dbReference>
<dbReference type="InterPro" id="IPR002711">
    <property type="entry name" value="HNH"/>
</dbReference>
<dbReference type="SMART" id="SM00507">
    <property type="entry name" value="HNHc"/>
    <property type="match status" value="1"/>
</dbReference>
<evidence type="ECO:0000259" key="1">
    <source>
        <dbReference type="SMART" id="SM00507"/>
    </source>
</evidence>
<dbReference type="PANTHER" id="PTHR33877:SF1">
    <property type="entry name" value="TYPE IV METHYL-DIRECTED RESTRICTION ENZYME ECOKMCRA"/>
    <property type="match status" value="1"/>
</dbReference>
<proteinExistence type="predicted"/>
<dbReference type="CDD" id="cd00085">
    <property type="entry name" value="HNHc"/>
    <property type="match status" value="1"/>
</dbReference>
<keyword evidence="2" id="KW-0378">Hydrolase</keyword>
<keyword evidence="3" id="KW-1185">Reference proteome</keyword>
<evidence type="ECO:0000313" key="2">
    <source>
        <dbReference type="EMBL" id="MBD2188565.1"/>
    </source>
</evidence>
<keyword evidence="2" id="KW-0540">Nuclease</keyword>
<dbReference type="Gene3D" id="1.10.30.50">
    <property type="match status" value="1"/>
</dbReference>
<gene>
    <name evidence="2" type="ORF">H6F41_10450</name>
</gene>
<feature type="domain" description="HNH nuclease" evidence="1">
    <location>
        <begin position="9"/>
        <end position="59"/>
    </location>
</feature>
<keyword evidence="2" id="KW-0255">Endonuclease</keyword>
<reference evidence="2 3" key="1">
    <citation type="journal article" date="2020" name="ISME J.">
        <title>Comparative genomics reveals insights into cyanobacterial evolution and habitat adaptation.</title>
        <authorList>
            <person name="Chen M.Y."/>
            <person name="Teng W.K."/>
            <person name="Zhao L."/>
            <person name="Hu C.X."/>
            <person name="Zhou Y.K."/>
            <person name="Han B.P."/>
            <person name="Song L.R."/>
            <person name="Shu W.S."/>
        </authorList>
    </citation>
    <scope>NUCLEOTIDE SEQUENCE [LARGE SCALE GENOMIC DNA]</scope>
    <source>
        <strain evidence="2 3">FACHB-723</strain>
    </source>
</reference>
<dbReference type="InterPro" id="IPR003615">
    <property type="entry name" value="HNH_nuc"/>
</dbReference>
<dbReference type="GO" id="GO:0004519">
    <property type="term" value="F:endonuclease activity"/>
    <property type="evidence" value="ECO:0007669"/>
    <property type="project" value="UniProtKB-KW"/>
</dbReference>
<comment type="caution">
    <text evidence="2">The sequence shown here is derived from an EMBL/GenBank/DDBJ whole genome shotgun (WGS) entry which is preliminary data.</text>
</comment>
<evidence type="ECO:0000313" key="3">
    <source>
        <dbReference type="Proteomes" id="UP000642094"/>
    </source>
</evidence>
<dbReference type="EMBL" id="JACJQB010000018">
    <property type="protein sequence ID" value="MBD2188565.1"/>
    <property type="molecule type" value="Genomic_DNA"/>
</dbReference>
<dbReference type="Pfam" id="PF01844">
    <property type="entry name" value="HNH"/>
    <property type="match status" value="1"/>
</dbReference>
<dbReference type="Proteomes" id="UP000642094">
    <property type="component" value="Unassembled WGS sequence"/>
</dbReference>
<protein>
    <submittedName>
        <fullName evidence="2">HNH endonuclease</fullName>
    </submittedName>
</protein>
<accession>A0ABR7ZYK8</accession>
<organism evidence="2 3">
    <name type="scientific">Pseudanabaena mucicola FACHB-723</name>
    <dbReference type="NCBI Taxonomy" id="2692860"/>
    <lineage>
        <taxon>Bacteria</taxon>
        <taxon>Bacillati</taxon>
        <taxon>Cyanobacteriota</taxon>
        <taxon>Cyanophyceae</taxon>
        <taxon>Pseudanabaenales</taxon>
        <taxon>Pseudanabaenaceae</taxon>
        <taxon>Pseudanabaena</taxon>
    </lineage>
</organism>
<sequence>MPRPAIPEAVRIEVWRRDSGQCVKCSSRENLEYDHIIPVSKGGSNTTRNIELLCEACNRSKGANIQ</sequence>